<dbReference type="AlphaFoldDB" id="G1KI93"/>
<dbReference type="PROSITE" id="PS40000">
    <property type="entry name" value="DM_1"/>
    <property type="match status" value="1"/>
</dbReference>
<dbReference type="PROSITE" id="PS50809">
    <property type="entry name" value="DM_2"/>
    <property type="match status" value="1"/>
</dbReference>
<keyword evidence="5 6" id="KW-0539">Nucleus</keyword>
<keyword evidence="2 6" id="KW-0479">Metal-binding</keyword>
<feature type="compositionally biased region" description="Basic and acidic residues" evidence="7">
    <location>
        <begin position="97"/>
        <end position="110"/>
    </location>
</feature>
<dbReference type="InterPro" id="IPR001275">
    <property type="entry name" value="DM_DNA-bd"/>
</dbReference>
<dbReference type="GO" id="GO:0007548">
    <property type="term" value="P:sex differentiation"/>
    <property type="evidence" value="ECO:0000318"/>
    <property type="project" value="GO_Central"/>
</dbReference>
<feature type="DNA-binding region" description="DM" evidence="6">
    <location>
        <begin position="14"/>
        <end position="61"/>
    </location>
</feature>
<comment type="similarity">
    <text evidence="1">Belongs to the DMRT family.</text>
</comment>
<dbReference type="Ensembl" id="ENSACAT00000008891.4">
    <property type="protein sequence ID" value="ENSACAP00000008704.3"/>
    <property type="gene ID" value="ENSACAG00000008903.4"/>
</dbReference>
<dbReference type="eggNOG" id="KOG3815">
    <property type="taxonomic scope" value="Eukaryota"/>
</dbReference>
<reference evidence="9" key="3">
    <citation type="submission" date="2025-09" db="UniProtKB">
        <authorList>
            <consortium name="Ensembl"/>
        </authorList>
    </citation>
    <scope>IDENTIFICATION</scope>
</reference>
<dbReference type="InterPro" id="IPR036407">
    <property type="entry name" value="DM_DNA-bd_sf"/>
</dbReference>
<dbReference type="GO" id="GO:0006357">
    <property type="term" value="P:regulation of transcription by RNA polymerase II"/>
    <property type="evidence" value="ECO:0000318"/>
    <property type="project" value="GO_Central"/>
</dbReference>
<dbReference type="HOGENOM" id="CLU_073336_0_0_1"/>
<keyword evidence="3 6" id="KW-0862">Zinc</keyword>
<dbReference type="GO" id="GO:0000978">
    <property type="term" value="F:RNA polymerase II cis-regulatory region sequence-specific DNA binding"/>
    <property type="evidence" value="ECO:0000318"/>
    <property type="project" value="GO_Central"/>
</dbReference>
<dbReference type="SMART" id="SM00301">
    <property type="entry name" value="DM"/>
    <property type="match status" value="1"/>
</dbReference>
<proteinExistence type="inferred from homology"/>
<dbReference type="InParanoid" id="G1KI93"/>
<organism evidence="9 10">
    <name type="scientific">Anolis carolinensis</name>
    <name type="common">Green anole</name>
    <name type="synonym">American chameleon</name>
    <dbReference type="NCBI Taxonomy" id="28377"/>
    <lineage>
        <taxon>Eukaryota</taxon>
        <taxon>Metazoa</taxon>
        <taxon>Chordata</taxon>
        <taxon>Craniata</taxon>
        <taxon>Vertebrata</taxon>
        <taxon>Euteleostomi</taxon>
        <taxon>Lepidosauria</taxon>
        <taxon>Squamata</taxon>
        <taxon>Bifurcata</taxon>
        <taxon>Unidentata</taxon>
        <taxon>Episquamata</taxon>
        <taxon>Toxicofera</taxon>
        <taxon>Iguania</taxon>
        <taxon>Dactyloidae</taxon>
        <taxon>Anolis</taxon>
    </lineage>
</organism>
<dbReference type="Gene3D" id="4.10.1040.10">
    <property type="entry name" value="DM DNA-binding domain"/>
    <property type="match status" value="1"/>
</dbReference>
<evidence type="ECO:0000256" key="7">
    <source>
        <dbReference type="SAM" id="MobiDB-lite"/>
    </source>
</evidence>
<dbReference type="PANTHER" id="PTHR12322:SF66">
    <property type="entry name" value="DOUBLESEX- AND MAB-3-RELATED TRANSCRIPTION FACTOR B1"/>
    <property type="match status" value="1"/>
</dbReference>
<sequence length="357" mass="39603">MESPDAAQIRAPKCSRCRNHGFVVPVKGHAGYCRWKHCPCEKCALITERQKIMAAQKALKRQGSDSPPREALPSVQCSPNDEMDGTAAGSKKSSRRNTSEPHVAGHEEAKGTSAPGQPTRTMPDQMPPKPSSPTFIDLGRQHHAQQEHFAAIASSTLPHNPDYQRRSHTLSPYNPEYQGRKITIPALNWNIRVHTAIYPSSKQIMWDFIKLCEREFIEREPPKVYPGYSGMYPYHPFPLGFAINQPGYRGPTHAPVLPLQTGYRHFPSSHGPGNVAPVPRQDAGGDFRPAYYAPMSPFMPPSFLPGIHYIPPPLQLNVVTEATKETLTATADSQDSGVMCEQSQPSSQEDCPSYTKR</sequence>
<dbReference type="GO" id="GO:0046872">
    <property type="term" value="F:metal ion binding"/>
    <property type="evidence" value="ECO:0007669"/>
    <property type="project" value="UniProtKB-KW"/>
</dbReference>
<dbReference type="SUPFAM" id="SSF82927">
    <property type="entry name" value="Cysteine-rich DNA binding domain, (DM domain)"/>
    <property type="match status" value="1"/>
</dbReference>
<feature type="region of interest" description="Disordered" evidence="7">
    <location>
        <begin position="327"/>
        <end position="357"/>
    </location>
</feature>
<dbReference type="GeneTree" id="ENSGT00940000161912"/>
<dbReference type="GO" id="GO:0000981">
    <property type="term" value="F:DNA-binding transcription factor activity, RNA polymerase II-specific"/>
    <property type="evidence" value="ECO:0000318"/>
    <property type="project" value="GO_Central"/>
</dbReference>
<evidence type="ECO:0000259" key="8">
    <source>
        <dbReference type="PROSITE" id="PS50809"/>
    </source>
</evidence>
<gene>
    <name evidence="9" type="primary">DMRTB1</name>
</gene>
<dbReference type="Proteomes" id="UP000001646">
    <property type="component" value="Chromosome 4"/>
</dbReference>
<evidence type="ECO:0000313" key="9">
    <source>
        <dbReference type="Ensembl" id="ENSACAP00000008704.3"/>
    </source>
</evidence>
<feature type="region of interest" description="Disordered" evidence="7">
    <location>
        <begin position="56"/>
        <end position="136"/>
    </location>
</feature>
<dbReference type="STRING" id="28377.ENSACAP00000008704"/>
<feature type="compositionally biased region" description="Polar residues" evidence="7">
    <location>
        <begin position="332"/>
        <end position="350"/>
    </location>
</feature>
<reference evidence="9 10" key="1">
    <citation type="submission" date="2009-12" db="EMBL/GenBank/DDBJ databases">
        <title>The Genome Sequence of Anolis carolinensis (Green Anole Lizard).</title>
        <authorList>
            <consortium name="The Genome Sequencing Platform"/>
            <person name="Di Palma F."/>
            <person name="Alfoldi J."/>
            <person name="Heiman D."/>
            <person name="Young S."/>
            <person name="Grabherr M."/>
            <person name="Johnson J."/>
            <person name="Lander E.S."/>
            <person name="Lindblad-Toh K."/>
        </authorList>
    </citation>
    <scope>NUCLEOTIDE SEQUENCE [LARGE SCALE GENOMIC DNA]</scope>
    <source>
        <strain evidence="9 10">JBL SC #1</strain>
    </source>
</reference>
<feature type="domain" description="DM" evidence="8">
    <location>
        <begin position="14"/>
        <end position="61"/>
    </location>
</feature>
<keyword evidence="4 6" id="KW-0238">DNA-binding</keyword>
<evidence type="ECO:0000313" key="10">
    <source>
        <dbReference type="Proteomes" id="UP000001646"/>
    </source>
</evidence>
<keyword evidence="10" id="KW-1185">Reference proteome</keyword>
<dbReference type="InterPro" id="IPR026607">
    <property type="entry name" value="DMRT"/>
</dbReference>
<dbReference type="Pfam" id="PF00751">
    <property type="entry name" value="DM"/>
    <property type="match status" value="1"/>
</dbReference>
<dbReference type="FunFam" id="4.10.1040.10:FF:000001">
    <property type="entry name" value="doublesex- and mab-3-related transcription factor 1"/>
    <property type="match status" value="1"/>
</dbReference>
<accession>G1KI93</accession>
<evidence type="ECO:0000256" key="6">
    <source>
        <dbReference type="PROSITE-ProRule" id="PRU00070"/>
    </source>
</evidence>
<reference evidence="9" key="2">
    <citation type="submission" date="2025-08" db="UniProtKB">
        <authorList>
            <consortium name="Ensembl"/>
        </authorList>
    </citation>
    <scope>IDENTIFICATION</scope>
</reference>
<evidence type="ECO:0000256" key="5">
    <source>
        <dbReference type="ARBA" id="ARBA00023242"/>
    </source>
</evidence>
<evidence type="ECO:0000256" key="3">
    <source>
        <dbReference type="ARBA" id="ARBA00022833"/>
    </source>
</evidence>
<dbReference type="GO" id="GO:0005634">
    <property type="term" value="C:nucleus"/>
    <property type="evidence" value="ECO:0000318"/>
    <property type="project" value="GO_Central"/>
</dbReference>
<evidence type="ECO:0000256" key="4">
    <source>
        <dbReference type="ARBA" id="ARBA00023125"/>
    </source>
</evidence>
<evidence type="ECO:0000256" key="2">
    <source>
        <dbReference type="ARBA" id="ARBA00022723"/>
    </source>
</evidence>
<dbReference type="PANTHER" id="PTHR12322">
    <property type="entry name" value="DOUBLESEX AND MAB-3 RELATED TRANSCRIPTION FACTOR DMRT"/>
    <property type="match status" value="1"/>
</dbReference>
<name>G1KI93_ANOCA</name>
<protein>
    <submittedName>
        <fullName evidence="9">DMRT like family B with proline rich C-terminal 1</fullName>
    </submittedName>
</protein>
<evidence type="ECO:0000256" key="1">
    <source>
        <dbReference type="ARBA" id="ARBA00006834"/>
    </source>
</evidence>
<comment type="subcellular location">
    <subcellularLocation>
        <location evidence="6">Nucleus</location>
    </subcellularLocation>
</comment>